<sequence>MVGRPAPLMARERGSSPAVGPISILCTLGPLMLRSVSPLKIGGPGLWGAPQGLPDWVPPSLREPVFWSRRRGSALSVGHFSPFPSEARCRPIGSRRPVVEVRTEAQGCGRVSACVSGYRTPYLRVFKGCEEEGIDLCGPNRAATASGSTEAAWWCVAIWLHLPEAQEAGRGEEKPEGVLPGVPSTTLKAASWIGGLAGEEVGSQDRGAEQRVRPGPSDDGCWGLMTVSHPRSGP</sequence>
<evidence type="ECO:0000256" key="1">
    <source>
        <dbReference type="SAM" id="MobiDB-lite"/>
    </source>
</evidence>
<name>A0AAV7N3M9_PLEWA</name>
<proteinExistence type="predicted"/>
<feature type="region of interest" description="Disordered" evidence="1">
    <location>
        <begin position="198"/>
        <end position="234"/>
    </location>
</feature>
<dbReference type="AlphaFoldDB" id="A0AAV7N3M9"/>
<gene>
    <name evidence="2" type="ORF">NDU88_007994</name>
</gene>
<protein>
    <submittedName>
        <fullName evidence="2">Uncharacterized protein</fullName>
    </submittedName>
</protein>
<evidence type="ECO:0000313" key="2">
    <source>
        <dbReference type="EMBL" id="KAJ1110646.1"/>
    </source>
</evidence>
<dbReference type="Proteomes" id="UP001066276">
    <property type="component" value="Chromosome 9"/>
</dbReference>
<keyword evidence="3" id="KW-1185">Reference proteome</keyword>
<evidence type="ECO:0000313" key="3">
    <source>
        <dbReference type="Proteomes" id="UP001066276"/>
    </source>
</evidence>
<dbReference type="EMBL" id="JANPWB010000013">
    <property type="protein sequence ID" value="KAJ1110646.1"/>
    <property type="molecule type" value="Genomic_DNA"/>
</dbReference>
<accession>A0AAV7N3M9</accession>
<comment type="caution">
    <text evidence="2">The sequence shown here is derived from an EMBL/GenBank/DDBJ whole genome shotgun (WGS) entry which is preliminary data.</text>
</comment>
<organism evidence="2 3">
    <name type="scientific">Pleurodeles waltl</name>
    <name type="common">Iberian ribbed newt</name>
    <dbReference type="NCBI Taxonomy" id="8319"/>
    <lineage>
        <taxon>Eukaryota</taxon>
        <taxon>Metazoa</taxon>
        <taxon>Chordata</taxon>
        <taxon>Craniata</taxon>
        <taxon>Vertebrata</taxon>
        <taxon>Euteleostomi</taxon>
        <taxon>Amphibia</taxon>
        <taxon>Batrachia</taxon>
        <taxon>Caudata</taxon>
        <taxon>Salamandroidea</taxon>
        <taxon>Salamandridae</taxon>
        <taxon>Pleurodelinae</taxon>
        <taxon>Pleurodeles</taxon>
    </lineage>
</organism>
<reference evidence="2" key="1">
    <citation type="journal article" date="2022" name="bioRxiv">
        <title>Sequencing and chromosome-scale assembly of the giantPleurodeles waltlgenome.</title>
        <authorList>
            <person name="Brown T."/>
            <person name="Elewa A."/>
            <person name="Iarovenko S."/>
            <person name="Subramanian E."/>
            <person name="Araus A.J."/>
            <person name="Petzold A."/>
            <person name="Susuki M."/>
            <person name="Suzuki K.-i.T."/>
            <person name="Hayashi T."/>
            <person name="Toyoda A."/>
            <person name="Oliveira C."/>
            <person name="Osipova E."/>
            <person name="Leigh N.D."/>
            <person name="Simon A."/>
            <person name="Yun M.H."/>
        </authorList>
    </citation>
    <scope>NUCLEOTIDE SEQUENCE</scope>
    <source>
        <strain evidence="2">20211129_DDA</strain>
        <tissue evidence="2">Liver</tissue>
    </source>
</reference>